<dbReference type="Proteomes" id="UP000053599">
    <property type="component" value="Unassembled WGS sequence"/>
</dbReference>
<evidence type="ECO:0000256" key="2">
    <source>
        <dbReference type="SAM" id="SignalP"/>
    </source>
</evidence>
<dbReference type="HOGENOM" id="CLU_031559_3_1_1"/>
<keyword evidence="2" id="KW-0732">Signal</keyword>
<dbReference type="Pfam" id="PF11913">
    <property type="entry name" value="DUF3431"/>
    <property type="match status" value="1"/>
</dbReference>
<organism evidence="3 4">
    <name type="scientific">Exophiala sideris</name>
    <dbReference type="NCBI Taxonomy" id="1016849"/>
    <lineage>
        <taxon>Eukaryota</taxon>
        <taxon>Fungi</taxon>
        <taxon>Dikarya</taxon>
        <taxon>Ascomycota</taxon>
        <taxon>Pezizomycotina</taxon>
        <taxon>Eurotiomycetes</taxon>
        <taxon>Chaetothyriomycetidae</taxon>
        <taxon>Chaetothyriales</taxon>
        <taxon>Herpotrichiellaceae</taxon>
        <taxon>Exophiala</taxon>
    </lineage>
</organism>
<dbReference type="OrthoDB" id="426718at2759"/>
<dbReference type="EMBL" id="KN846952">
    <property type="protein sequence ID" value="KIV82979.1"/>
    <property type="molecule type" value="Genomic_DNA"/>
</dbReference>
<evidence type="ECO:0000313" key="3">
    <source>
        <dbReference type="EMBL" id="KIV82979.1"/>
    </source>
</evidence>
<feature type="compositionally biased region" description="Basic and acidic residues" evidence="1">
    <location>
        <begin position="56"/>
        <end position="73"/>
    </location>
</feature>
<dbReference type="PANTHER" id="PTHR37490">
    <property type="entry name" value="EXPRESSED PROTEIN"/>
    <property type="match status" value="1"/>
</dbReference>
<sequence length="386" mass="44560">MAISARFRRLLFAGFGLFVGVLLLREVVVSTDDSQTIVPTLSRYLNNHFPASSGPEHNENKDRQTPEHEASQHAVHEIEEVLPASPPVAKKLTKTIIASTQSKNNRSADWVMDLLPDWEPAIFMTDVLEDALDEHGIRKFGLYHDSGREASVYLSYIINNYYHLPDIMVFIHGGRYQTHNDDPMYDTYPEIANLNLDYVLDEGYVTLRCNWKICPATTVEPELGHEDSMWESQGLWAQAFSEFFPNETIPDKVSSPCCAQFAVTREMVHRWPVTKYEQMRQFMWKETGWNMVTKMGIVFEYMWHVIFGKPAYWCAPAKECYCKKWNFCDLDCPTEGWCRGRIWAKDVPGIFPLVAKFPEGWPAKGQDGVDWPYEGWEKDPEVAKNH</sequence>
<proteinExistence type="predicted"/>
<feature type="chain" id="PRO_5002237226" evidence="2">
    <location>
        <begin position="32"/>
        <end position="386"/>
    </location>
</feature>
<feature type="region of interest" description="Disordered" evidence="1">
    <location>
        <begin position="48"/>
        <end position="73"/>
    </location>
</feature>
<dbReference type="AlphaFoldDB" id="A0A0D1YP55"/>
<dbReference type="PANTHER" id="PTHR37490:SF3">
    <property type="entry name" value="DUF3431 DOMAIN CONTAINING PROTEIN"/>
    <property type="match status" value="1"/>
</dbReference>
<feature type="signal peptide" evidence="2">
    <location>
        <begin position="1"/>
        <end position="31"/>
    </location>
</feature>
<name>A0A0D1YP55_9EURO</name>
<protein>
    <submittedName>
        <fullName evidence="3">Uncharacterized protein</fullName>
    </submittedName>
</protein>
<reference evidence="3 4" key="1">
    <citation type="submission" date="2015-01" db="EMBL/GenBank/DDBJ databases">
        <title>The Genome Sequence of Exophiala sideris CBS121828.</title>
        <authorList>
            <consortium name="The Broad Institute Genomics Platform"/>
            <person name="Cuomo C."/>
            <person name="de Hoog S."/>
            <person name="Gorbushina A."/>
            <person name="Stielow B."/>
            <person name="Teixiera M."/>
            <person name="Abouelleil A."/>
            <person name="Chapman S.B."/>
            <person name="Priest M."/>
            <person name="Young S.K."/>
            <person name="Wortman J."/>
            <person name="Nusbaum C."/>
            <person name="Birren B."/>
        </authorList>
    </citation>
    <scope>NUCLEOTIDE SEQUENCE [LARGE SCALE GENOMIC DNA]</scope>
    <source>
        <strain evidence="3 4">CBS 121828</strain>
    </source>
</reference>
<accession>A0A0D1YP55</accession>
<gene>
    <name evidence="3" type="ORF">PV11_05041</name>
</gene>
<dbReference type="InterPro" id="IPR021838">
    <property type="entry name" value="DUF3431"/>
</dbReference>
<evidence type="ECO:0000256" key="1">
    <source>
        <dbReference type="SAM" id="MobiDB-lite"/>
    </source>
</evidence>
<evidence type="ECO:0000313" key="4">
    <source>
        <dbReference type="Proteomes" id="UP000053599"/>
    </source>
</evidence>